<reference evidence="19" key="1">
    <citation type="submission" date="2017-06" db="EMBL/GenBank/DDBJ databases">
        <authorList>
            <person name="Cremers G."/>
        </authorList>
    </citation>
    <scope>NUCLEOTIDE SEQUENCE [LARGE SCALE GENOMIC DNA]</scope>
</reference>
<keyword evidence="9" id="KW-0547">Nucleotide-binding</keyword>
<dbReference type="InterPro" id="IPR036061">
    <property type="entry name" value="CheW-like_dom_sf"/>
</dbReference>
<evidence type="ECO:0000259" key="17">
    <source>
        <dbReference type="PROSITE" id="PS50894"/>
    </source>
</evidence>
<dbReference type="Gene3D" id="3.30.70.1110">
    <property type="entry name" value="Histidine kinase CheA-like, P2 response regulator-binding domain"/>
    <property type="match status" value="1"/>
</dbReference>
<feature type="domain" description="CheW-like" evidence="16">
    <location>
        <begin position="512"/>
        <end position="640"/>
    </location>
</feature>
<feature type="modified residue" description="Phosphohistidine" evidence="13">
    <location>
        <position position="47"/>
    </location>
</feature>
<protein>
    <recommendedName>
        <fullName evidence="4">Chemotaxis protein CheA</fullName>
        <ecNumber evidence="3">2.7.13.3</ecNumber>
    </recommendedName>
</protein>
<keyword evidence="8 18" id="KW-0808">Transferase</keyword>
<evidence type="ECO:0000313" key="19">
    <source>
        <dbReference type="Proteomes" id="UP000218615"/>
    </source>
</evidence>
<dbReference type="SMART" id="SM01231">
    <property type="entry name" value="H-kinase_dim"/>
    <property type="match status" value="1"/>
</dbReference>
<name>A0A284VHY2_9EURY</name>
<dbReference type="PANTHER" id="PTHR43395:SF10">
    <property type="entry name" value="CHEMOTAXIS PROTEIN CHEA"/>
    <property type="match status" value="1"/>
</dbReference>
<dbReference type="EC" id="2.7.13.3" evidence="3"/>
<dbReference type="Pfam" id="PF01584">
    <property type="entry name" value="CheW"/>
    <property type="match status" value="1"/>
</dbReference>
<dbReference type="Pfam" id="PF01627">
    <property type="entry name" value="Hpt"/>
    <property type="match status" value="1"/>
</dbReference>
<dbReference type="InterPro" id="IPR036097">
    <property type="entry name" value="HisK_dim/P_sf"/>
</dbReference>
<dbReference type="OrthoDB" id="293137at2157"/>
<organism evidence="18 19">
    <name type="scientific">Candidatus Methanoperedens nitratireducens</name>
    <dbReference type="NCBI Taxonomy" id="1392998"/>
    <lineage>
        <taxon>Archaea</taxon>
        <taxon>Methanobacteriati</taxon>
        <taxon>Methanobacteriota</taxon>
        <taxon>Stenosarchaea group</taxon>
        <taxon>Methanomicrobia</taxon>
        <taxon>Methanosarcinales</taxon>
        <taxon>ANME-2 cluster</taxon>
        <taxon>Candidatus Methanoperedentaceae</taxon>
        <taxon>Candidatus Methanoperedens</taxon>
    </lineage>
</organism>
<dbReference type="InterPro" id="IPR004105">
    <property type="entry name" value="CheA-like_dim"/>
</dbReference>
<keyword evidence="10" id="KW-0418">Kinase</keyword>
<evidence type="ECO:0000256" key="3">
    <source>
        <dbReference type="ARBA" id="ARBA00012438"/>
    </source>
</evidence>
<dbReference type="Gene3D" id="3.30.565.10">
    <property type="entry name" value="Histidine kinase-like ATPase, C-terminal domain"/>
    <property type="match status" value="1"/>
</dbReference>
<evidence type="ECO:0000256" key="10">
    <source>
        <dbReference type="ARBA" id="ARBA00022777"/>
    </source>
</evidence>
<gene>
    <name evidence="18" type="primary">cheA</name>
    <name evidence="18" type="ORF">MNV_10008</name>
</gene>
<dbReference type="InterPro" id="IPR037052">
    <property type="entry name" value="CheA-like_P2_sf"/>
</dbReference>
<evidence type="ECO:0000256" key="12">
    <source>
        <dbReference type="ARBA" id="ARBA00023012"/>
    </source>
</evidence>
<accession>A0A284VHY2</accession>
<dbReference type="InterPro" id="IPR008207">
    <property type="entry name" value="Sig_transdc_His_kin_Hpt_dom"/>
</dbReference>
<dbReference type="Gene3D" id="1.10.287.560">
    <property type="entry name" value="Histidine kinase CheA-like, homodimeric domain"/>
    <property type="match status" value="1"/>
</dbReference>
<evidence type="ECO:0000256" key="9">
    <source>
        <dbReference type="ARBA" id="ARBA00022741"/>
    </source>
</evidence>
<dbReference type="InterPro" id="IPR051315">
    <property type="entry name" value="Bact_Chemotaxis_CheA"/>
</dbReference>
<dbReference type="CDD" id="cd00731">
    <property type="entry name" value="CheA_reg"/>
    <property type="match status" value="1"/>
</dbReference>
<dbReference type="PRINTS" id="PR00344">
    <property type="entry name" value="BCTRLSENSOR"/>
</dbReference>
<evidence type="ECO:0000256" key="2">
    <source>
        <dbReference type="ARBA" id="ARBA00004496"/>
    </source>
</evidence>
<evidence type="ECO:0000259" key="15">
    <source>
        <dbReference type="PROSITE" id="PS50109"/>
    </source>
</evidence>
<dbReference type="InterPro" id="IPR036890">
    <property type="entry name" value="HATPase_C_sf"/>
</dbReference>
<dbReference type="SUPFAM" id="SSF50341">
    <property type="entry name" value="CheW-like"/>
    <property type="match status" value="1"/>
</dbReference>
<evidence type="ECO:0000256" key="7">
    <source>
        <dbReference type="ARBA" id="ARBA00022553"/>
    </source>
</evidence>
<dbReference type="GO" id="GO:0006935">
    <property type="term" value="P:chemotaxis"/>
    <property type="evidence" value="ECO:0007669"/>
    <property type="project" value="UniProtKB-KW"/>
</dbReference>
<dbReference type="InterPro" id="IPR035891">
    <property type="entry name" value="CheY-binding_CheA"/>
</dbReference>
<dbReference type="GO" id="GO:0000155">
    <property type="term" value="F:phosphorelay sensor kinase activity"/>
    <property type="evidence" value="ECO:0007669"/>
    <property type="project" value="InterPro"/>
</dbReference>
<dbReference type="InterPro" id="IPR010808">
    <property type="entry name" value="CheA_P2-bd"/>
</dbReference>
<keyword evidence="5" id="KW-0963">Cytoplasm</keyword>
<dbReference type="PROSITE" id="PS50109">
    <property type="entry name" value="HIS_KIN"/>
    <property type="match status" value="1"/>
</dbReference>
<dbReference type="EMBL" id="FZMP01000001">
    <property type="protein sequence ID" value="SNQ58880.1"/>
    <property type="molecule type" value="Genomic_DNA"/>
</dbReference>
<dbReference type="Gene3D" id="2.30.30.40">
    <property type="entry name" value="SH3 Domains"/>
    <property type="match status" value="1"/>
</dbReference>
<dbReference type="SMART" id="SM00073">
    <property type="entry name" value="HPT"/>
    <property type="match status" value="1"/>
</dbReference>
<evidence type="ECO:0000313" key="18">
    <source>
        <dbReference type="EMBL" id="SNQ58880.1"/>
    </source>
</evidence>
<keyword evidence="6" id="KW-0145">Chemotaxis</keyword>
<proteinExistence type="predicted"/>
<sequence>MNDMSEYKEMYAVEAEEHLQSMNDALLSLEKDPKNSETINVMFRAAHTLKGMSATMGYSNIAELTHDMENLMDRVRKNEMVLDTAAIDMLFEVLDALEKMVEVPENSSQFDISALVDKMAQLSKGAAAGSPAKEQTPAGEKHEEPEKECALFNVTVTLHESCVLKSARAAVALRNLSELGDVVETKPSLKDIEDEKFDRVFTVTLSTKEDAKKVGDSVKTTSEVANVDVKPLDNTGSEPLTKKKTEDKACSSDAGRAAVKNVQSVRVGIERLDSLMNLVGELVINKIRLMQIASDHKLDYLEETLASLNRLTNDLQEEIMATRMVPIDQIFNRFPRMVRDLAKKEGKDIELILEGGDIELDRTVLDEVGDPLVHILRNCVDHGIESQDAREKAGKKRKGKVRLAARREKNYVVIEAQDDGKGMDPEKFRDSAVAKGVMSAEDVAKLTDTEVLNLSFLPGFSTAEKITDVSGRGVGMDVVKTKIEALGGSVRLESRVGEGTNITLKLPLTVAIIHSLMVKVGKDIYAVPITNVVRDLAIKKDMIKTIKGEEVIMMMGDVLPLIRLHDLFNVKSNGFDDMIVVVVERGGSNVGIVVDHVLGQQEVIIKKLDNRLLKGVKGFAGATILGDGNVALILDVGTLI</sequence>
<dbReference type="AlphaFoldDB" id="A0A284VHY2"/>
<dbReference type="Pfam" id="PF02518">
    <property type="entry name" value="HATPase_c"/>
    <property type="match status" value="1"/>
</dbReference>
<keyword evidence="7 13" id="KW-0597">Phosphoprotein</keyword>
<dbReference type="SMART" id="SM00260">
    <property type="entry name" value="CheW"/>
    <property type="match status" value="1"/>
</dbReference>
<evidence type="ECO:0000256" key="5">
    <source>
        <dbReference type="ARBA" id="ARBA00022490"/>
    </source>
</evidence>
<dbReference type="Gene3D" id="1.20.120.160">
    <property type="entry name" value="HPT domain"/>
    <property type="match status" value="1"/>
</dbReference>
<keyword evidence="19" id="KW-1185">Reference proteome</keyword>
<dbReference type="RefSeq" id="WP_096203308.1">
    <property type="nucleotide sequence ID" value="NZ_FZMP01000001.1"/>
</dbReference>
<dbReference type="PROSITE" id="PS50851">
    <property type="entry name" value="CHEW"/>
    <property type="match status" value="1"/>
</dbReference>
<evidence type="ECO:0000256" key="13">
    <source>
        <dbReference type="PROSITE-ProRule" id="PRU00110"/>
    </source>
</evidence>
<evidence type="ECO:0000256" key="4">
    <source>
        <dbReference type="ARBA" id="ARBA00021495"/>
    </source>
</evidence>
<keyword evidence="12" id="KW-0902">Two-component regulatory system</keyword>
<dbReference type="InterPro" id="IPR037006">
    <property type="entry name" value="CheA-like_homodim_sf"/>
</dbReference>
<comment type="subcellular location">
    <subcellularLocation>
        <location evidence="2">Cytoplasm</location>
    </subcellularLocation>
</comment>
<dbReference type="FunFam" id="3.30.565.10:FF:000016">
    <property type="entry name" value="Chemotaxis protein CheA, putative"/>
    <property type="match status" value="1"/>
</dbReference>
<dbReference type="SUPFAM" id="SSF47226">
    <property type="entry name" value="Histidine-containing phosphotransfer domain, HPT domain"/>
    <property type="match status" value="1"/>
</dbReference>
<dbReference type="SMART" id="SM00387">
    <property type="entry name" value="HATPase_c"/>
    <property type="match status" value="1"/>
</dbReference>
<dbReference type="InterPro" id="IPR002545">
    <property type="entry name" value="CheW-lke_dom"/>
</dbReference>
<evidence type="ECO:0000259" key="16">
    <source>
        <dbReference type="PROSITE" id="PS50851"/>
    </source>
</evidence>
<dbReference type="SUPFAM" id="SSF47384">
    <property type="entry name" value="Homodimeric domain of signal transducing histidine kinase"/>
    <property type="match status" value="1"/>
</dbReference>
<evidence type="ECO:0000256" key="11">
    <source>
        <dbReference type="ARBA" id="ARBA00022840"/>
    </source>
</evidence>
<dbReference type="InterPro" id="IPR005467">
    <property type="entry name" value="His_kinase_dom"/>
</dbReference>
<dbReference type="Pfam" id="PF02895">
    <property type="entry name" value="H-kinase_dim"/>
    <property type="match status" value="1"/>
</dbReference>
<dbReference type="InterPro" id="IPR004358">
    <property type="entry name" value="Sig_transdc_His_kin-like_C"/>
</dbReference>
<dbReference type="GO" id="GO:0005524">
    <property type="term" value="F:ATP binding"/>
    <property type="evidence" value="ECO:0007669"/>
    <property type="project" value="UniProtKB-KW"/>
</dbReference>
<evidence type="ECO:0000256" key="1">
    <source>
        <dbReference type="ARBA" id="ARBA00000085"/>
    </source>
</evidence>
<dbReference type="PROSITE" id="PS50894">
    <property type="entry name" value="HPT"/>
    <property type="match status" value="1"/>
</dbReference>
<dbReference type="SUPFAM" id="SSF55874">
    <property type="entry name" value="ATPase domain of HSP90 chaperone/DNA topoisomerase II/histidine kinase"/>
    <property type="match status" value="1"/>
</dbReference>
<dbReference type="InterPro" id="IPR036641">
    <property type="entry name" value="HPT_dom_sf"/>
</dbReference>
<dbReference type="SUPFAM" id="SSF55052">
    <property type="entry name" value="CheY-binding domain of CheA"/>
    <property type="match status" value="1"/>
</dbReference>
<evidence type="ECO:0000256" key="6">
    <source>
        <dbReference type="ARBA" id="ARBA00022500"/>
    </source>
</evidence>
<dbReference type="CDD" id="cd00088">
    <property type="entry name" value="HPT"/>
    <property type="match status" value="1"/>
</dbReference>
<comment type="catalytic activity">
    <reaction evidence="1">
        <text>ATP + protein L-histidine = ADP + protein N-phospho-L-histidine.</text>
        <dbReference type="EC" id="2.7.13.3"/>
    </reaction>
</comment>
<dbReference type="InterPro" id="IPR003594">
    <property type="entry name" value="HATPase_dom"/>
</dbReference>
<evidence type="ECO:0000256" key="8">
    <source>
        <dbReference type="ARBA" id="ARBA00022679"/>
    </source>
</evidence>
<dbReference type="GO" id="GO:0005737">
    <property type="term" value="C:cytoplasm"/>
    <property type="evidence" value="ECO:0007669"/>
    <property type="project" value="UniProtKB-SubCell"/>
</dbReference>
<dbReference type="PANTHER" id="PTHR43395">
    <property type="entry name" value="SENSOR HISTIDINE KINASE CHEA"/>
    <property type="match status" value="1"/>
</dbReference>
<dbReference type="CDD" id="cd16916">
    <property type="entry name" value="HATPase_CheA-like"/>
    <property type="match status" value="1"/>
</dbReference>
<dbReference type="Pfam" id="PF07194">
    <property type="entry name" value="P2"/>
    <property type="match status" value="1"/>
</dbReference>
<keyword evidence="11" id="KW-0067">ATP-binding</keyword>
<feature type="domain" description="Histidine kinase" evidence="15">
    <location>
        <begin position="297"/>
        <end position="510"/>
    </location>
</feature>
<evidence type="ECO:0000256" key="14">
    <source>
        <dbReference type="SAM" id="MobiDB-lite"/>
    </source>
</evidence>
<dbReference type="Proteomes" id="UP000218615">
    <property type="component" value="Unassembled WGS sequence"/>
</dbReference>
<feature type="domain" description="HPt" evidence="17">
    <location>
        <begin position="1"/>
        <end position="104"/>
    </location>
</feature>
<feature type="region of interest" description="Disordered" evidence="14">
    <location>
        <begin position="125"/>
        <end position="145"/>
    </location>
</feature>